<accession>A0A378LFS3</accession>
<evidence type="ECO:0000313" key="5">
    <source>
        <dbReference type="Proteomes" id="UP000255110"/>
    </source>
</evidence>
<dbReference type="EMBL" id="LNYZ01000005">
    <property type="protein sequence ID" value="KTD79496.1"/>
    <property type="molecule type" value="Genomic_DNA"/>
</dbReference>
<name>A0A378LFS3_9GAMM</name>
<dbReference type="EMBL" id="UGOY01000001">
    <property type="protein sequence ID" value="STY24619.1"/>
    <property type="molecule type" value="Genomic_DNA"/>
</dbReference>
<keyword evidence="4" id="KW-1185">Reference proteome</keyword>
<keyword evidence="1" id="KW-0812">Transmembrane</keyword>
<reference evidence="2 4" key="1">
    <citation type="submission" date="2015-11" db="EMBL/GenBank/DDBJ databases">
        <title>Genomic analysis of 38 Legionella species identifies large and diverse effector repertoires.</title>
        <authorList>
            <person name="Burstein D."/>
            <person name="Amaro F."/>
            <person name="Zusman T."/>
            <person name="Lifshitz Z."/>
            <person name="Cohen O."/>
            <person name="Gilbert J.A."/>
            <person name="Pupko T."/>
            <person name="Shuman H.A."/>
            <person name="Segal G."/>
        </authorList>
    </citation>
    <scope>NUCLEOTIDE SEQUENCE [LARGE SCALE GENOMIC DNA]</scope>
    <source>
        <strain evidence="2 4">SC-18-C9</strain>
    </source>
</reference>
<evidence type="ECO:0000313" key="4">
    <source>
        <dbReference type="Proteomes" id="UP000054820"/>
    </source>
</evidence>
<proteinExistence type="predicted"/>
<evidence type="ECO:0000256" key="1">
    <source>
        <dbReference type="SAM" id="Phobius"/>
    </source>
</evidence>
<evidence type="ECO:0000313" key="3">
    <source>
        <dbReference type="EMBL" id="STY24619.1"/>
    </source>
</evidence>
<dbReference type="Proteomes" id="UP000255110">
    <property type="component" value="Unassembled WGS sequence"/>
</dbReference>
<dbReference type="OrthoDB" id="8856867at2"/>
<dbReference type="AlphaFoldDB" id="A0A378LFS3"/>
<dbReference type="RefSeq" id="WP_058476296.1">
    <property type="nucleotide sequence ID" value="NZ_CAAAIO010000004.1"/>
</dbReference>
<keyword evidence="1" id="KW-0472">Membrane</keyword>
<feature type="transmembrane region" description="Helical" evidence="1">
    <location>
        <begin position="7"/>
        <end position="23"/>
    </location>
</feature>
<gene>
    <name evidence="2" type="ORF">Lstg_0712</name>
    <name evidence="3" type="ORF">NCTC11991_03249</name>
</gene>
<evidence type="ECO:0000313" key="2">
    <source>
        <dbReference type="EMBL" id="KTD79496.1"/>
    </source>
</evidence>
<sequence>MTQYIRYFIFTITFFISMTGYAVDHITCTLTNKGIPDKSQAGQTYTNTYTCTSTYPASFPAIQLVGTVDNPAATVTGSCATQKLASGRSCQFMLNVTPKKGTQTYRLQVSVGSLYYINLPAVTTTATSQPSSPTITWPGFNSGFAQADSTENGFGGFLANATDSSGHTVTYTFAIISGPGVIVGIQSGYFTLAGVNGTTVIQITATADDAAPVAGTPFTVQVSPIPIKSIAFHNNSTETIYPVFEAPIQNVDAWMQGLFAVTNVGTDTFTATKLHRAYVNGTVGIPPGQTTVVSVPFYSDLVANPSGGSVPDQYVDWWKSMRVYLYDVQSNLIASQSYAGGTPITLQSPGITCISGCTAPTSYFSATGILPLNDPYQLTEYTFASVITGSPPPYPTYLVQINYDISGVDQIYLPAAMGPFGSNLVGYMGSTATLNNFRTNLSDFVTQTGWPVYANLPFPRVPGAFNAMVGGSSLTSNTAVTTLLTNNWNACIAANDPNCLAVNNLFQNNWTACGNPGSPPTAQLLTNIYGYASFCAAQVLPSSGAAFNSYIALQYNYLTMPPGYVEDFNPYTQLIHQTLNMNVYAFSVDDSVAFVSTTGNGLNITVGGADGLTNQLQFSNSAVTVVSPGTPATSPFFTNFGVCCPSSGQTPDCAGTAPNQFAVGGSITIEYPQDYYPCQITLQDSLSRVYQFTLNSVAPLSQANITSCSSPASNPAWCTQFGFSNPPAVPQSIVSTGPP</sequence>
<dbReference type="Proteomes" id="UP000054820">
    <property type="component" value="Unassembled WGS sequence"/>
</dbReference>
<reference evidence="3 5" key="2">
    <citation type="submission" date="2018-06" db="EMBL/GenBank/DDBJ databases">
        <authorList>
            <consortium name="Pathogen Informatics"/>
            <person name="Doyle S."/>
        </authorList>
    </citation>
    <scope>NUCLEOTIDE SEQUENCE [LARGE SCALE GENOMIC DNA]</scope>
    <source>
        <strain evidence="3 5">NCTC11991</strain>
    </source>
</reference>
<organism evidence="3 5">
    <name type="scientific">Legionella steigerwaltii</name>
    <dbReference type="NCBI Taxonomy" id="460"/>
    <lineage>
        <taxon>Bacteria</taxon>
        <taxon>Pseudomonadati</taxon>
        <taxon>Pseudomonadota</taxon>
        <taxon>Gammaproteobacteria</taxon>
        <taxon>Legionellales</taxon>
        <taxon>Legionellaceae</taxon>
        <taxon>Legionella</taxon>
    </lineage>
</organism>
<protein>
    <submittedName>
        <fullName evidence="3">Thaumatin domain-containing protein</fullName>
    </submittedName>
</protein>
<keyword evidence="1" id="KW-1133">Transmembrane helix</keyword>